<name>A0ABS7APT2_9CLOT</name>
<protein>
    <submittedName>
        <fullName evidence="4">CAP domain-containing protein</fullName>
    </submittedName>
</protein>
<evidence type="ECO:0000313" key="4">
    <source>
        <dbReference type="EMBL" id="MBW6410554.1"/>
    </source>
</evidence>
<dbReference type="Pfam" id="PF00188">
    <property type="entry name" value="CAP"/>
    <property type="match status" value="1"/>
</dbReference>
<gene>
    <name evidence="4" type="ORF">KYD98_10650</name>
</gene>
<evidence type="ECO:0000256" key="2">
    <source>
        <dbReference type="SAM" id="SignalP"/>
    </source>
</evidence>
<dbReference type="InterPro" id="IPR014044">
    <property type="entry name" value="CAP_dom"/>
</dbReference>
<feature type="compositionally biased region" description="Polar residues" evidence="1">
    <location>
        <begin position="163"/>
        <end position="193"/>
    </location>
</feature>
<evidence type="ECO:0000313" key="5">
    <source>
        <dbReference type="Proteomes" id="UP001519921"/>
    </source>
</evidence>
<dbReference type="Proteomes" id="UP001519921">
    <property type="component" value="Unassembled WGS sequence"/>
</dbReference>
<feature type="domain" description="SCP" evidence="3">
    <location>
        <begin position="227"/>
        <end position="342"/>
    </location>
</feature>
<dbReference type="SUPFAM" id="SSF55797">
    <property type="entry name" value="PR-1-like"/>
    <property type="match status" value="1"/>
</dbReference>
<evidence type="ECO:0000259" key="3">
    <source>
        <dbReference type="Pfam" id="PF00188"/>
    </source>
</evidence>
<feature type="chain" id="PRO_5046309846" evidence="2">
    <location>
        <begin position="30"/>
        <end position="346"/>
    </location>
</feature>
<dbReference type="InterPro" id="IPR035940">
    <property type="entry name" value="CAP_sf"/>
</dbReference>
<feature type="region of interest" description="Disordered" evidence="1">
    <location>
        <begin position="151"/>
        <end position="199"/>
    </location>
</feature>
<reference evidence="4 5" key="1">
    <citation type="submission" date="2021-07" db="EMBL/GenBank/DDBJ databases">
        <title>Clostridium weizhouense sp. nov., an anaerobic bacterium isolated from activated sludge of Petroleum wastewater.</title>
        <authorList>
            <person name="Li Q."/>
        </authorList>
    </citation>
    <scope>NUCLEOTIDE SEQUENCE [LARGE SCALE GENOMIC DNA]</scope>
    <source>
        <strain evidence="4 5">YB-6</strain>
    </source>
</reference>
<organism evidence="4 5">
    <name type="scientific">Clostridium weizhouense</name>
    <dbReference type="NCBI Taxonomy" id="2859781"/>
    <lineage>
        <taxon>Bacteria</taxon>
        <taxon>Bacillati</taxon>
        <taxon>Bacillota</taxon>
        <taxon>Clostridia</taxon>
        <taxon>Eubacteriales</taxon>
        <taxon>Clostridiaceae</taxon>
        <taxon>Clostridium</taxon>
    </lineage>
</organism>
<feature type="signal peptide" evidence="2">
    <location>
        <begin position="1"/>
        <end position="29"/>
    </location>
</feature>
<comment type="caution">
    <text evidence="4">The sequence shown here is derived from an EMBL/GenBank/DDBJ whole genome shotgun (WGS) entry which is preliminary data.</text>
</comment>
<keyword evidence="5" id="KW-1185">Reference proteome</keyword>
<accession>A0ABS7APT2</accession>
<dbReference type="EMBL" id="JAHXPT010000008">
    <property type="protein sequence ID" value="MBW6410554.1"/>
    <property type="molecule type" value="Genomic_DNA"/>
</dbReference>
<keyword evidence="2" id="KW-0732">Signal</keyword>
<sequence>MKRVFFKRTLGAVVAAVTITTLSPLGISAAVKQPINNLSQLNQTNCIWYYIDSNGKIQIGNPKIKDRFVYNKNFDWLNCIANITDSNTANLAVNPNNVINENNPGINGSSNGAGNIVTPEKPGINGDGAGNIVTPEKPGINGDGTENIVTPEKPGINGDGTGNVVTPNKPETNQSSNGTGNTVTTPNKSENQDTTTTNTTTVNINGLATLPQKYTISIQSSAENKILELMNQKRVAAGLKPLSMDNTLLQVARYKSNHMIQYNYFDHINPDGTKWTNWLQAIGYKYTATAENIAYNTYDPVELFNQWWNSEGHRKNMMSPSYTKVGVGVIYAKDNKKYMGTQTFSN</sequence>
<dbReference type="RefSeq" id="WP_219779987.1">
    <property type="nucleotide sequence ID" value="NZ_JAHXPT010000008.1"/>
</dbReference>
<dbReference type="CDD" id="cd05379">
    <property type="entry name" value="CAP_bacterial"/>
    <property type="match status" value="1"/>
</dbReference>
<dbReference type="PANTHER" id="PTHR31157">
    <property type="entry name" value="SCP DOMAIN-CONTAINING PROTEIN"/>
    <property type="match status" value="1"/>
</dbReference>
<dbReference type="Gene3D" id="3.40.33.10">
    <property type="entry name" value="CAP"/>
    <property type="match status" value="1"/>
</dbReference>
<evidence type="ECO:0000256" key="1">
    <source>
        <dbReference type="SAM" id="MobiDB-lite"/>
    </source>
</evidence>
<proteinExistence type="predicted"/>
<dbReference type="PANTHER" id="PTHR31157:SF1">
    <property type="entry name" value="SCP DOMAIN-CONTAINING PROTEIN"/>
    <property type="match status" value="1"/>
</dbReference>